<sequence>MFTPDSLEGDFTLLTAAARYDELRVRDALAPAAGDATGGEHPDDPNDPADPETPSLTRDEVLELLALGEVVARKAGYGRQLAVRSARAVGASWSQIGAALGTSKQAAWEAHGRWIDDQAEQHRLSGYEGMSVRDAAAARALAGAPDGESEA</sequence>
<gene>
    <name evidence="2" type="ORF">GCM10022252_48430</name>
</gene>
<reference evidence="3" key="1">
    <citation type="journal article" date="2019" name="Int. J. Syst. Evol. Microbiol.">
        <title>The Global Catalogue of Microorganisms (GCM) 10K type strain sequencing project: providing services to taxonomists for standard genome sequencing and annotation.</title>
        <authorList>
            <consortium name="The Broad Institute Genomics Platform"/>
            <consortium name="The Broad Institute Genome Sequencing Center for Infectious Disease"/>
            <person name="Wu L."/>
            <person name="Ma J."/>
        </authorList>
    </citation>
    <scope>NUCLEOTIDE SEQUENCE [LARGE SCALE GENOMIC DNA]</scope>
    <source>
        <strain evidence="3">JCM 17388</strain>
    </source>
</reference>
<feature type="region of interest" description="Disordered" evidence="1">
    <location>
        <begin position="30"/>
        <end position="56"/>
    </location>
</feature>
<evidence type="ECO:0000256" key="1">
    <source>
        <dbReference type="SAM" id="MobiDB-lite"/>
    </source>
</evidence>
<dbReference type="EMBL" id="BAABAQ010000009">
    <property type="protein sequence ID" value="GAA4198264.1"/>
    <property type="molecule type" value="Genomic_DNA"/>
</dbReference>
<dbReference type="Proteomes" id="UP001501251">
    <property type="component" value="Unassembled WGS sequence"/>
</dbReference>
<keyword evidence="3" id="KW-1185">Reference proteome</keyword>
<accession>A0ABP8B5A0</accession>
<evidence type="ECO:0000313" key="3">
    <source>
        <dbReference type="Proteomes" id="UP001501251"/>
    </source>
</evidence>
<comment type="caution">
    <text evidence="2">The sequence shown here is derived from an EMBL/GenBank/DDBJ whole genome shotgun (WGS) entry which is preliminary data.</text>
</comment>
<dbReference type="RefSeq" id="WP_344920306.1">
    <property type="nucleotide sequence ID" value="NZ_BAABAQ010000009.1"/>
</dbReference>
<name>A0ABP8B5A0_9ACTN</name>
<organism evidence="2 3">
    <name type="scientific">Streptosporangium oxazolinicum</name>
    <dbReference type="NCBI Taxonomy" id="909287"/>
    <lineage>
        <taxon>Bacteria</taxon>
        <taxon>Bacillati</taxon>
        <taxon>Actinomycetota</taxon>
        <taxon>Actinomycetes</taxon>
        <taxon>Streptosporangiales</taxon>
        <taxon>Streptosporangiaceae</taxon>
        <taxon>Streptosporangium</taxon>
    </lineage>
</organism>
<evidence type="ECO:0000313" key="2">
    <source>
        <dbReference type="EMBL" id="GAA4198264.1"/>
    </source>
</evidence>
<protein>
    <submittedName>
        <fullName evidence="2">Uncharacterized protein</fullName>
    </submittedName>
</protein>
<proteinExistence type="predicted"/>